<keyword evidence="5" id="KW-0378">Hydrolase</keyword>
<dbReference type="Gene3D" id="2.70.70.10">
    <property type="entry name" value="Glucose Permease (Domain IIA)"/>
    <property type="match status" value="1"/>
</dbReference>
<keyword evidence="1" id="KW-0175">Coiled coil</keyword>
<dbReference type="OrthoDB" id="9784703at2"/>
<dbReference type="EMBL" id="FQUK01000002">
    <property type="protein sequence ID" value="SHE32235.1"/>
    <property type="molecule type" value="Genomic_DNA"/>
</dbReference>
<dbReference type="RefSeq" id="WP_084602284.1">
    <property type="nucleotide sequence ID" value="NZ_FQUK01000002.1"/>
</dbReference>
<name>A0A1M4SJ48_9GAMM</name>
<evidence type="ECO:0000259" key="4">
    <source>
        <dbReference type="Pfam" id="PF01551"/>
    </source>
</evidence>
<keyword evidence="6" id="KW-1185">Reference proteome</keyword>
<feature type="compositionally biased region" description="Basic and acidic residues" evidence="2">
    <location>
        <begin position="250"/>
        <end position="260"/>
    </location>
</feature>
<dbReference type="AlphaFoldDB" id="A0A1M4SJ48"/>
<protein>
    <submittedName>
        <fullName evidence="5">Septal ring factor EnvC, activator of murein hydrolases AmiA and AmiB</fullName>
    </submittedName>
</protein>
<dbReference type="FunFam" id="2.70.70.10:FF:000003">
    <property type="entry name" value="Murein hydrolase activator EnvC"/>
    <property type="match status" value="1"/>
</dbReference>
<dbReference type="PANTHER" id="PTHR21666:SF270">
    <property type="entry name" value="MUREIN HYDROLASE ACTIVATOR ENVC"/>
    <property type="match status" value="1"/>
</dbReference>
<evidence type="ECO:0000256" key="3">
    <source>
        <dbReference type="SAM" id="SignalP"/>
    </source>
</evidence>
<keyword evidence="3" id="KW-0732">Signal</keyword>
<dbReference type="InterPro" id="IPR050570">
    <property type="entry name" value="Cell_wall_metabolism_enzyme"/>
</dbReference>
<evidence type="ECO:0000256" key="2">
    <source>
        <dbReference type="SAM" id="MobiDB-lite"/>
    </source>
</evidence>
<dbReference type="GO" id="GO:0004222">
    <property type="term" value="F:metalloendopeptidase activity"/>
    <property type="evidence" value="ECO:0007669"/>
    <property type="project" value="TreeGrafter"/>
</dbReference>
<dbReference type="Pfam" id="PF01551">
    <property type="entry name" value="Peptidase_M23"/>
    <property type="match status" value="1"/>
</dbReference>
<reference evidence="6" key="1">
    <citation type="submission" date="2016-11" db="EMBL/GenBank/DDBJ databases">
        <authorList>
            <person name="Varghese N."/>
            <person name="Submissions S."/>
        </authorList>
    </citation>
    <scope>NUCLEOTIDE SEQUENCE [LARGE SCALE GENOMIC DNA]</scope>
    <source>
        <strain evidence="6">DSM 14834</strain>
    </source>
</reference>
<dbReference type="PANTHER" id="PTHR21666">
    <property type="entry name" value="PEPTIDASE-RELATED"/>
    <property type="match status" value="1"/>
</dbReference>
<feature type="region of interest" description="Disordered" evidence="2">
    <location>
        <begin position="250"/>
        <end position="283"/>
    </location>
</feature>
<proteinExistence type="predicted"/>
<dbReference type="CDD" id="cd12797">
    <property type="entry name" value="M23_peptidase"/>
    <property type="match status" value="1"/>
</dbReference>
<dbReference type="Proteomes" id="UP000242857">
    <property type="component" value="Unassembled WGS sequence"/>
</dbReference>
<evidence type="ECO:0000256" key="1">
    <source>
        <dbReference type="SAM" id="Coils"/>
    </source>
</evidence>
<gene>
    <name evidence="5" type="ORF">SAMN02745204_00216</name>
</gene>
<evidence type="ECO:0000313" key="5">
    <source>
        <dbReference type="EMBL" id="SHE32235.1"/>
    </source>
</evidence>
<dbReference type="Gene3D" id="6.10.250.3150">
    <property type="match status" value="1"/>
</dbReference>
<sequence>MRRHAAIFVCVLPLLALPAGAVAQAVNDAREAEQTLKRVRSELRQVSAQRRQLEGQRGQVSQRLRQVEQQITQLQRALQDTQAQLQADADALARLKAERARQAGALDAHKAELARLLRAAQATGDAPALKALLAQDRVDEAAQKLAYQGYLQRAQVERVRTLSGEISRLQALEAEIETRQQALDAARQQQARQLAGLQHARQQRAELLAELERQYQDRSAREQALGQDARALQQLLARLRAAAAEAERQARAKAEAERQARARGAPVVTPPARPLQPSRQVGGASWPVAGGLLAGYGGRMPDGRRSDGVLIAATAGTPVRAVADGTVVFADWMTGYGNILIIDHGNGYMSLYAHVAALLGKPGQSVRRGDSVATVGSTGGQETPALYFELRRNGNPVDPSVWLGRP</sequence>
<feature type="chain" id="PRO_5012070022" evidence="3">
    <location>
        <begin position="22"/>
        <end position="406"/>
    </location>
</feature>
<dbReference type="STRING" id="213588.SAMN02745204_00216"/>
<feature type="signal peptide" evidence="3">
    <location>
        <begin position="1"/>
        <end position="21"/>
    </location>
</feature>
<evidence type="ECO:0000313" key="6">
    <source>
        <dbReference type="Proteomes" id="UP000242857"/>
    </source>
</evidence>
<dbReference type="InterPro" id="IPR011055">
    <property type="entry name" value="Dup_hybrid_motif"/>
</dbReference>
<feature type="coiled-coil region" evidence="1">
    <location>
        <begin position="22"/>
        <end position="112"/>
    </location>
</feature>
<dbReference type="SUPFAM" id="SSF51261">
    <property type="entry name" value="Duplicated hybrid motif"/>
    <property type="match status" value="1"/>
</dbReference>
<accession>A0A1M4SJ48</accession>
<feature type="domain" description="M23ase beta-sheet core" evidence="4">
    <location>
        <begin position="306"/>
        <end position="399"/>
    </location>
</feature>
<dbReference type="InterPro" id="IPR016047">
    <property type="entry name" value="M23ase_b-sheet_dom"/>
</dbReference>
<organism evidence="5 6">
    <name type="scientific">Thermomonas hydrothermalis</name>
    <dbReference type="NCBI Taxonomy" id="213588"/>
    <lineage>
        <taxon>Bacteria</taxon>
        <taxon>Pseudomonadati</taxon>
        <taxon>Pseudomonadota</taxon>
        <taxon>Gammaproteobacteria</taxon>
        <taxon>Lysobacterales</taxon>
        <taxon>Lysobacteraceae</taxon>
        <taxon>Thermomonas</taxon>
    </lineage>
</organism>